<keyword evidence="2" id="KW-1185">Reference proteome</keyword>
<dbReference type="STRING" id="331679.IV81_GL000913"/>
<dbReference type="Gene3D" id="1.10.10.410">
    <property type="match status" value="1"/>
</dbReference>
<gene>
    <name evidence="1" type="ORF">IV81_GL000913</name>
</gene>
<name>A0A0R2KZT8_9LACO</name>
<accession>A0A0R2KZT8</accession>
<sequence>MNFAEQINTDLKTAMKAHDKVALSVIRMIKSDILNEKGRVGRELNDDDFAAVINRAYKQRKDSINEFQKGGRDDLVQETEAELKIVEKYMPKQLSEAEIREIVNMVITETGATSKADFGKVMAKLMPQVKGKADGSKVNEIVKNALS</sequence>
<dbReference type="GO" id="GO:0016884">
    <property type="term" value="F:carbon-nitrogen ligase activity, with glutamine as amido-N-donor"/>
    <property type="evidence" value="ECO:0007669"/>
    <property type="project" value="InterPro"/>
</dbReference>
<dbReference type="PANTHER" id="PTHR28055:SF1">
    <property type="entry name" value="ALTERED INHERITANCE OF MITOCHONDRIA PROTEIN 41, MITOCHONDRIAL"/>
    <property type="match status" value="1"/>
</dbReference>
<dbReference type="InterPro" id="IPR042184">
    <property type="entry name" value="YqeY/Aim41_N"/>
</dbReference>
<dbReference type="PANTHER" id="PTHR28055">
    <property type="entry name" value="ALTERED INHERITANCE OF MITOCHONDRIA PROTEIN 41, MITOCHONDRIAL"/>
    <property type="match status" value="1"/>
</dbReference>
<dbReference type="SUPFAM" id="SSF89095">
    <property type="entry name" value="GatB/YqeY motif"/>
    <property type="match status" value="1"/>
</dbReference>
<proteinExistence type="predicted"/>
<dbReference type="AlphaFoldDB" id="A0A0R2KZT8"/>
<comment type="caution">
    <text evidence="1">The sequence shown here is derived from an EMBL/GenBank/DDBJ whole genome shotgun (WGS) entry which is preliminary data.</text>
</comment>
<reference evidence="1 2" key="1">
    <citation type="journal article" date="2015" name="Genome Announc.">
        <title>Expanding the biotechnology potential of lactobacilli through comparative genomics of 213 strains and associated genera.</title>
        <authorList>
            <person name="Sun Z."/>
            <person name="Harris H.M."/>
            <person name="McCann A."/>
            <person name="Guo C."/>
            <person name="Argimon S."/>
            <person name="Zhang W."/>
            <person name="Yang X."/>
            <person name="Jeffery I.B."/>
            <person name="Cooney J.C."/>
            <person name="Kagawa T.F."/>
            <person name="Liu W."/>
            <person name="Song Y."/>
            <person name="Salvetti E."/>
            <person name="Wrobel A."/>
            <person name="Rasinkangas P."/>
            <person name="Parkhill J."/>
            <person name="Rea M.C."/>
            <person name="O'Sullivan O."/>
            <person name="Ritari J."/>
            <person name="Douillard F.P."/>
            <person name="Paul Ross R."/>
            <person name="Yang R."/>
            <person name="Briner A.E."/>
            <person name="Felis G.E."/>
            <person name="de Vos W.M."/>
            <person name="Barrangou R."/>
            <person name="Klaenhammer T.R."/>
            <person name="Caufield P.W."/>
            <person name="Cui Y."/>
            <person name="Zhang H."/>
            <person name="O'Toole P.W."/>
        </authorList>
    </citation>
    <scope>NUCLEOTIDE SEQUENCE [LARGE SCALE GENOMIC DNA]</scope>
    <source>
        <strain evidence="1 2">DSM 18001</strain>
    </source>
</reference>
<evidence type="ECO:0000313" key="2">
    <source>
        <dbReference type="Proteomes" id="UP000051859"/>
    </source>
</evidence>
<dbReference type="InterPro" id="IPR003789">
    <property type="entry name" value="Asn/Gln_tRNA_amidoTrase-B-like"/>
</dbReference>
<dbReference type="Gene3D" id="1.10.1510.10">
    <property type="entry name" value="Uncharacterised protein YqeY/AIM41 PF09424, N-terminal domain"/>
    <property type="match status" value="1"/>
</dbReference>
<dbReference type="Proteomes" id="UP000051859">
    <property type="component" value="Unassembled WGS sequence"/>
</dbReference>
<dbReference type="InterPro" id="IPR019004">
    <property type="entry name" value="YqeY/Aim41"/>
</dbReference>
<dbReference type="EMBL" id="JQBX01000022">
    <property type="protein sequence ID" value="KRN93190.1"/>
    <property type="molecule type" value="Genomic_DNA"/>
</dbReference>
<evidence type="ECO:0000313" key="1">
    <source>
        <dbReference type="EMBL" id="KRN93190.1"/>
    </source>
</evidence>
<organism evidence="1 2">
    <name type="scientific">Pediococcus stilesii</name>
    <dbReference type="NCBI Taxonomy" id="331679"/>
    <lineage>
        <taxon>Bacteria</taxon>
        <taxon>Bacillati</taxon>
        <taxon>Bacillota</taxon>
        <taxon>Bacilli</taxon>
        <taxon>Lactobacillales</taxon>
        <taxon>Lactobacillaceae</taxon>
        <taxon>Pediococcus</taxon>
    </lineage>
</organism>
<protein>
    <submittedName>
        <fullName evidence="1">GatB YqeY domain-containing protein</fullName>
    </submittedName>
</protein>
<dbReference type="Pfam" id="PF09424">
    <property type="entry name" value="YqeY"/>
    <property type="match status" value="1"/>
</dbReference>
<dbReference type="RefSeq" id="WP_057804139.1">
    <property type="nucleotide sequence ID" value="NZ_JQBX01000022.1"/>
</dbReference>
<dbReference type="InterPro" id="IPR023168">
    <property type="entry name" value="GatB_Yqey_C_2"/>
</dbReference>
<dbReference type="PATRIC" id="fig|331679.3.peg.918"/>